<name>A0A6C0IA53_9ZZZZ</name>
<evidence type="ECO:0000313" key="2">
    <source>
        <dbReference type="EMBL" id="QHT89659.1"/>
    </source>
</evidence>
<evidence type="ECO:0000256" key="1">
    <source>
        <dbReference type="SAM" id="Phobius"/>
    </source>
</evidence>
<reference evidence="2" key="1">
    <citation type="journal article" date="2020" name="Nature">
        <title>Giant virus diversity and host interactions through global metagenomics.</title>
        <authorList>
            <person name="Schulz F."/>
            <person name="Roux S."/>
            <person name="Paez-Espino D."/>
            <person name="Jungbluth S."/>
            <person name="Walsh D.A."/>
            <person name="Denef V.J."/>
            <person name="McMahon K.D."/>
            <person name="Konstantinidis K.T."/>
            <person name="Eloe-Fadrosh E.A."/>
            <person name="Kyrpides N.C."/>
            <person name="Woyke T."/>
        </authorList>
    </citation>
    <scope>NUCLEOTIDE SEQUENCE</scope>
    <source>
        <strain evidence="2">GVMAG-M-3300023184-60</strain>
    </source>
</reference>
<keyword evidence="1" id="KW-1133">Transmembrane helix</keyword>
<dbReference type="AlphaFoldDB" id="A0A6C0IA53"/>
<sequence>MKYEGYYIAFFIFIGLLLIIFNYNIQQQQIVNARIASDINVANATAATAASAALASASAVQIKQNKMNINEDHIRLYREDAKYKKLDNTKDTKYTYNIDNIDIRKDTIDNNNSENKLGNPNRCLNNPELDEIFNTSLRGDDKYKNIDNEIFNYSIKPNKTDLPIVNAPMHLLLNGAPLRLSERHLL</sequence>
<organism evidence="2">
    <name type="scientific">viral metagenome</name>
    <dbReference type="NCBI Taxonomy" id="1070528"/>
    <lineage>
        <taxon>unclassified sequences</taxon>
        <taxon>metagenomes</taxon>
        <taxon>organismal metagenomes</taxon>
    </lineage>
</organism>
<proteinExistence type="predicted"/>
<keyword evidence="1" id="KW-0812">Transmembrane</keyword>
<feature type="transmembrane region" description="Helical" evidence="1">
    <location>
        <begin position="6"/>
        <end position="25"/>
    </location>
</feature>
<keyword evidence="1" id="KW-0472">Membrane</keyword>
<accession>A0A6C0IA53</accession>
<protein>
    <submittedName>
        <fullName evidence="2">Uncharacterized protein</fullName>
    </submittedName>
</protein>
<dbReference type="EMBL" id="MN740146">
    <property type="protein sequence ID" value="QHT89659.1"/>
    <property type="molecule type" value="Genomic_DNA"/>
</dbReference>